<keyword evidence="9" id="KW-0378">Hydrolase</keyword>
<dbReference type="Gene3D" id="2.40.50.140">
    <property type="entry name" value="Nucleic acid-binding proteins"/>
    <property type="match status" value="1"/>
</dbReference>
<dbReference type="GO" id="GO:0046872">
    <property type="term" value="F:metal ion binding"/>
    <property type="evidence" value="ECO:0007669"/>
    <property type="project" value="UniProtKB-KW"/>
</dbReference>
<protein>
    <recommendedName>
        <fullName evidence="15">Ribonuclease E</fullName>
        <ecNumber evidence="14">3.1.26.12</ecNumber>
    </recommendedName>
</protein>
<dbReference type="GO" id="GO:0008033">
    <property type="term" value="P:tRNA processing"/>
    <property type="evidence" value="ECO:0007669"/>
    <property type="project" value="UniProtKB-KW"/>
</dbReference>
<feature type="region of interest" description="Disordered" evidence="16">
    <location>
        <begin position="621"/>
        <end position="683"/>
    </location>
</feature>
<feature type="domain" description="S1 motif" evidence="17">
    <location>
        <begin position="241"/>
        <end position="329"/>
    </location>
</feature>
<feature type="compositionally biased region" description="Basic and acidic residues" evidence="16">
    <location>
        <begin position="130"/>
        <end position="139"/>
    </location>
</feature>
<evidence type="ECO:0000256" key="14">
    <source>
        <dbReference type="ARBA" id="ARBA00066879"/>
    </source>
</evidence>
<dbReference type="FunFam" id="2.40.50.140:FF:000066">
    <property type="entry name" value="Ribonuclease E"/>
    <property type="match status" value="1"/>
</dbReference>
<dbReference type="InterPro" id="IPR019307">
    <property type="entry name" value="RNA-bd_AU-1/RNase_E/G"/>
</dbReference>
<evidence type="ECO:0000256" key="6">
    <source>
        <dbReference type="ARBA" id="ARBA00022664"/>
    </source>
</evidence>
<comment type="catalytic activity">
    <reaction evidence="13">
        <text>Endonucleolytic cleavage of single-stranded RNA in A- and U-rich regions.</text>
        <dbReference type="EC" id="3.1.26.12"/>
    </reaction>
</comment>
<dbReference type="Pfam" id="PF10150">
    <property type="entry name" value="RNase_E_G"/>
    <property type="match status" value="1"/>
</dbReference>
<evidence type="ECO:0000256" key="5">
    <source>
        <dbReference type="ARBA" id="ARBA00022490"/>
    </source>
</evidence>
<evidence type="ECO:0000313" key="18">
    <source>
        <dbReference type="EMBL" id="SKB01528.1"/>
    </source>
</evidence>
<evidence type="ECO:0000256" key="2">
    <source>
        <dbReference type="ARBA" id="ARBA00001947"/>
    </source>
</evidence>
<feature type="compositionally biased region" description="Basic and acidic residues" evidence="16">
    <location>
        <begin position="107"/>
        <end position="123"/>
    </location>
</feature>
<evidence type="ECO:0000256" key="11">
    <source>
        <dbReference type="ARBA" id="ARBA00022842"/>
    </source>
</evidence>
<feature type="region of interest" description="Disordered" evidence="16">
    <location>
        <begin position="831"/>
        <end position="865"/>
    </location>
</feature>
<comment type="subcellular location">
    <subcellularLocation>
        <location evidence="3">Cytoplasm</location>
    </subcellularLocation>
</comment>
<dbReference type="PANTHER" id="PTHR30001:SF0">
    <property type="entry name" value="RIBONUCLEASE G"/>
    <property type="match status" value="1"/>
</dbReference>
<evidence type="ECO:0000256" key="3">
    <source>
        <dbReference type="ARBA" id="ARBA00004496"/>
    </source>
</evidence>
<dbReference type="PANTHER" id="PTHR30001">
    <property type="entry name" value="RIBONUCLEASE"/>
    <property type="match status" value="1"/>
</dbReference>
<sequence length="865" mass="92710">MVEDNNNQSSSNAESAPRKRLFGGRKSAKKAVEAPAAAAPPVPPTVTDAPAQAPAASKEIAPAFDEEHPGLAPLEPTVQTDAPVQAPVRRPTTSLIFQAPDIQPLPPRDDDERNDDDRPDTSVRRRSRRRSGEDNRPGDNDPANTVVKVRAPRPEPELITEPQRIKGSTRLEAKKQRRRDGRDAGRRRPVVTEAEFLARRESVDRVMVVRAKDNKIQIGVLEDGVLVEHYVAKAQDASLIGNVYLGKVQNVLPSMEAAFVDIGRGRNAVLYSGEVDWDAAAAENPNGGNQARKIELALKPGATVLVQVTKDPVGHKGARLTSQISLPGRYLVYVPNGSMNGISRKLPDVERSRLKKILKEVLPDNVGVIVRTASEGATEEQLTLDVSRLTKQWAEISTAVQKQQSPALLHSEPDLLIKIVRDVFNEDFQRLVISGDDARSTIETYLGQVAPDLLDRVERYEGDRDAFDEFRISEQIEKALDRKVWLPSGGSLVIDRTEAMTVVDVNTGKFVGSGGNLEETVTKNNLEAAEEIVRQLRLRDIGGIIVVDFIDMVLETNRDLVLRRMVECLSRDRTKHQVAEVTSLGLVQMTRKKLGLGLLESFSEACEVCAGRGVIVHHDPVVKHRGTGSAPASSGAPQQERRRSGRGNGGNGNGNGSNGSSGNGSSSSSSSHSVPATKPHGITDDAKNALAKIAASTIATHTGAVNIITQEQSEAAKAASAPSVEAPVEAAPVSESVQAAPDASASDALTSSRRKGNRRARQSKPVVDVESAESSAAAEAPQAPMATDAAAAPAAAELPAIEILDIPVAKAPPAQRRISNRDAEVLLDSVLGALPEPKQPGQGRSRSRRVSTAALSAPTPEEQQQ</sequence>
<evidence type="ECO:0000256" key="7">
    <source>
        <dbReference type="ARBA" id="ARBA00022694"/>
    </source>
</evidence>
<feature type="region of interest" description="Disordered" evidence="16">
    <location>
        <begin position="1"/>
        <end position="187"/>
    </location>
</feature>
<feature type="compositionally biased region" description="Low complexity" evidence="16">
    <location>
        <begin position="718"/>
        <end position="737"/>
    </location>
</feature>
<dbReference type="AlphaFoldDB" id="A0A1T4YIZ5"/>
<feature type="compositionally biased region" description="Low complexity" evidence="16">
    <location>
        <begin position="1"/>
        <end position="15"/>
    </location>
</feature>
<proteinExistence type="inferred from homology"/>
<evidence type="ECO:0000256" key="9">
    <source>
        <dbReference type="ARBA" id="ARBA00022801"/>
    </source>
</evidence>
<comment type="cofactor">
    <cofactor evidence="2">
        <name>Zn(2+)</name>
        <dbReference type="ChEBI" id="CHEBI:29105"/>
    </cofactor>
</comment>
<dbReference type="GO" id="GO:0008995">
    <property type="term" value="F:ribonuclease E activity"/>
    <property type="evidence" value="ECO:0007669"/>
    <property type="project" value="UniProtKB-EC"/>
</dbReference>
<dbReference type="EMBL" id="FUYG01000010">
    <property type="protein sequence ID" value="SKB01528.1"/>
    <property type="molecule type" value="Genomic_DNA"/>
</dbReference>
<dbReference type="InterPro" id="IPR004659">
    <property type="entry name" value="RNase_E/G"/>
</dbReference>
<feature type="region of interest" description="Disordered" evidence="16">
    <location>
        <begin position="718"/>
        <end position="793"/>
    </location>
</feature>
<dbReference type="GO" id="GO:0005737">
    <property type="term" value="C:cytoplasm"/>
    <property type="evidence" value="ECO:0007669"/>
    <property type="project" value="UniProtKB-SubCell"/>
</dbReference>
<reference evidence="19" key="1">
    <citation type="submission" date="2017-02" db="EMBL/GenBank/DDBJ databases">
        <authorList>
            <person name="Varghese N."/>
            <person name="Submissions S."/>
        </authorList>
    </citation>
    <scope>NUCLEOTIDE SEQUENCE [LARGE SCALE GENOMIC DNA]</scope>
    <source>
        <strain evidence="19">VKM Ac-2052</strain>
    </source>
</reference>
<keyword evidence="12" id="KW-0694">RNA-binding</keyword>
<feature type="compositionally biased region" description="Low complexity" evidence="16">
    <location>
        <begin position="772"/>
        <end position="793"/>
    </location>
</feature>
<feature type="compositionally biased region" description="Basic and acidic residues" evidence="16">
    <location>
        <begin position="169"/>
        <end position="186"/>
    </location>
</feature>
<keyword evidence="6" id="KW-0507">mRNA processing</keyword>
<keyword evidence="7" id="KW-0819">tRNA processing</keyword>
<accession>A0A1T4YIZ5</accession>
<evidence type="ECO:0000256" key="15">
    <source>
        <dbReference type="ARBA" id="ARBA00072999"/>
    </source>
</evidence>
<organism evidence="18 19">
    <name type="scientific">Agreia bicolorata</name>
    <dbReference type="NCBI Taxonomy" id="110935"/>
    <lineage>
        <taxon>Bacteria</taxon>
        <taxon>Bacillati</taxon>
        <taxon>Actinomycetota</taxon>
        <taxon>Actinomycetes</taxon>
        <taxon>Micrococcales</taxon>
        <taxon>Microbacteriaceae</taxon>
        <taxon>Agreia</taxon>
    </lineage>
</organism>
<dbReference type="EC" id="3.1.26.12" evidence="14"/>
<dbReference type="RefSeq" id="WP_078715272.1">
    <property type="nucleotide sequence ID" value="NZ_FUYG01000010.1"/>
</dbReference>
<gene>
    <name evidence="18" type="ORF">SAMN06295879_3268</name>
</gene>
<dbReference type="SMART" id="SM00316">
    <property type="entry name" value="S1"/>
    <property type="match status" value="1"/>
</dbReference>
<evidence type="ECO:0000259" key="17">
    <source>
        <dbReference type="PROSITE" id="PS50126"/>
    </source>
</evidence>
<comment type="similarity">
    <text evidence="4">Belongs to the RNase E/G family.</text>
</comment>
<feature type="compositionally biased region" description="Basic residues" evidence="16">
    <location>
        <begin position="752"/>
        <end position="762"/>
    </location>
</feature>
<comment type="cofactor">
    <cofactor evidence="1">
        <name>Mg(2+)</name>
        <dbReference type="ChEBI" id="CHEBI:18420"/>
    </cofactor>
</comment>
<evidence type="ECO:0000256" key="4">
    <source>
        <dbReference type="ARBA" id="ARBA00005522"/>
    </source>
</evidence>
<evidence type="ECO:0000313" key="19">
    <source>
        <dbReference type="Proteomes" id="UP000189735"/>
    </source>
</evidence>
<keyword evidence="8" id="KW-0479">Metal-binding</keyword>
<feature type="compositionally biased region" description="Basic residues" evidence="16">
    <location>
        <begin position="18"/>
        <end position="29"/>
    </location>
</feature>
<dbReference type="NCBIfam" id="TIGR00757">
    <property type="entry name" value="RNaseEG"/>
    <property type="match status" value="1"/>
</dbReference>
<dbReference type="CDD" id="cd04453">
    <property type="entry name" value="S1_RNase_E"/>
    <property type="match status" value="1"/>
</dbReference>
<dbReference type="InterPro" id="IPR012340">
    <property type="entry name" value="NA-bd_OB-fold"/>
</dbReference>
<feature type="compositionally biased region" description="Low complexity" evidence="16">
    <location>
        <begin position="45"/>
        <end position="63"/>
    </location>
</feature>
<evidence type="ECO:0000256" key="16">
    <source>
        <dbReference type="SAM" id="MobiDB-lite"/>
    </source>
</evidence>
<keyword evidence="5" id="KW-0963">Cytoplasm</keyword>
<dbReference type="GO" id="GO:0006364">
    <property type="term" value="P:rRNA processing"/>
    <property type="evidence" value="ECO:0007669"/>
    <property type="project" value="TreeGrafter"/>
</dbReference>
<feature type="compositionally biased region" description="Gly residues" evidence="16">
    <location>
        <begin position="646"/>
        <end position="662"/>
    </location>
</feature>
<evidence type="ECO:0000256" key="10">
    <source>
        <dbReference type="ARBA" id="ARBA00022833"/>
    </source>
</evidence>
<evidence type="ECO:0000256" key="1">
    <source>
        <dbReference type="ARBA" id="ARBA00001946"/>
    </source>
</evidence>
<keyword evidence="11" id="KW-0460">Magnesium</keyword>
<dbReference type="GO" id="GO:0006397">
    <property type="term" value="P:mRNA processing"/>
    <property type="evidence" value="ECO:0007669"/>
    <property type="project" value="UniProtKB-KW"/>
</dbReference>
<evidence type="ECO:0000256" key="13">
    <source>
        <dbReference type="ARBA" id="ARBA00050524"/>
    </source>
</evidence>
<evidence type="ECO:0000256" key="12">
    <source>
        <dbReference type="ARBA" id="ARBA00022884"/>
    </source>
</evidence>
<dbReference type="Proteomes" id="UP000189735">
    <property type="component" value="Unassembled WGS sequence"/>
</dbReference>
<keyword evidence="10" id="KW-0862">Zinc</keyword>
<dbReference type="PROSITE" id="PS50126">
    <property type="entry name" value="S1"/>
    <property type="match status" value="1"/>
</dbReference>
<dbReference type="SUPFAM" id="SSF50249">
    <property type="entry name" value="Nucleic acid-binding proteins"/>
    <property type="match status" value="1"/>
</dbReference>
<dbReference type="GO" id="GO:0003723">
    <property type="term" value="F:RNA binding"/>
    <property type="evidence" value="ECO:0007669"/>
    <property type="project" value="UniProtKB-KW"/>
</dbReference>
<evidence type="ECO:0000256" key="8">
    <source>
        <dbReference type="ARBA" id="ARBA00022723"/>
    </source>
</evidence>
<name>A0A1T4YIZ5_9MICO</name>
<dbReference type="InterPro" id="IPR003029">
    <property type="entry name" value="S1_domain"/>
</dbReference>